<proteinExistence type="predicted"/>
<organism evidence="1 2">
    <name type="scientific">Candidatus Saccharicenans subterraneus</name>
    <dbReference type="NCBI Taxonomy" id="2508984"/>
    <lineage>
        <taxon>Bacteria</taxon>
        <taxon>Candidatus Aminicenantota</taxon>
        <taxon>Candidatus Aminicenantia</taxon>
        <taxon>Candidatus Aminicenantales</taxon>
        <taxon>Candidatus Saccharicenantaceae</taxon>
        <taxon>Candidatus Saccharicenans</taxon>
    </lineage>
</organism>
<dbReference type="EMBL" id="QUAH01000002">
    <property type="protein sequence ID" value="RFT16745.1"/>
    <property type="molecule type" value="Genomic_DNA"/>
</dbReference>
<accession>A0A3E2BPS9</accession>
<sequence>MKMRFYYKSARLERKKQPGTSGINDPLNLYVDISPLF</sequence>
<comment type="caution">
    <text evidence="1">The sequence shown here is derived from an EMBL/GenBank/DDBJ whole genome shotgun (WGS) entry which is preliminary data.</text>
</comment>
<protein>
    <submittedName>
        <fullName evidence="1">Uncharacterized protein</fullName>
    </submittedName>
</protein>
<evidence type="ECO:0000313" key="2">
    <source>
        <dbReference type="Proteomes" id="UP000257323"/>
    </source>
</evidence>
<gene>
    <name evidence="1" type="ORF">OP8BY_1358</name>
</gene>
<dbReference type="AlphaFoldDB" id="A0A3E2BPS9"/>
<name>A0A3E2BPS9_9BACT</name>
<dbReference type="Proteomes" id="UP000257323">
    <property type="component" value="Unassembled WGS sequence"/>
</dbReference>
<reference evidence="1 2" key="1">
    <citation type="submission" date="2018-08" db="EMBL/GenBank/DDBJ databases">
        <title>Genome analysis of the thermophilic bacterium of the candidate phylum Aminicenantes from deep subsurface aquifer revealed its physiology and ecological role.</title>
        <authorList>
            <person name="Kadnikov V.V."/>
            <person name="Mardanov A.V."/>
            <person name="Beletsky A.V."/>
            <person name="Karnachuk O.V."/>
            <person name="Ravin N.V."/>
        </authorList>
    </citation>
    <scope>NUCLEOTIDE SEQUENCE [LARGE SCALE GENOMIC DNA]</scope>
    <source>
        <strain evidence="1">BY38</strain>
    </source>
</reference>
<evidence type="ECO:0000313" key="1">
    <source>
        <dbReference type="EMBL" id="RFT16745.1"/>
    </source>
</evidence>